<dbReference type="AlphaFoldDB" id="S7WVX1"/>
<name>S7WVX1_9BACT</name>
<dbReference type="Proteomes" id="UP000014974">
    <property type="component" value="Unassembled WGS sequence"/>
</dbReference>
<sequence length="58" mass="6883">MKKIKVYLPKRDNSNIAFHGSGSNRTSYKLYDWLPFYSKISLFKPDYTIDSLLNHEIK</sequence>
<organism evidence="1 2">
    <name type="scientific">Cyclobacterium qasimii M12-11B</name>
    <dbReference type="NCBI Taxonomy" id="641524"/>
    <lineage>
        <taxon>Bacteria</taxon>
        <taxon>Pseudomonadati</taxon>
        <taxon>Bacteroidota</taxon>
        <taxon>Cytophagia</taxon>
        <taxon>Cytophagales</taxon>
        <taxon>Cyclobacteriaceae</taxon>
        <taxon>Cyclobacterium</taxon>
    </lineage>
</organism>
<proteinExistence type="predicted"/>
<accession>S7WVX1</accession>
<evidence type="ECO:0000313" key="1">
    <source>
        <dbReference type="EMBL" id="EPR68188.1"/>
    </source>
</evidence>
<gene>
    <name evidence="1" type="ORF">ADICYQ_2908</name>
</gene>
<dbReference type="STRING" id="641524.ADICYQ_2908"/>
<dbReference type="EMBL" id="ATNM01000109">
    <property type="protein sequence ID" value="EPR68188.1"/>
    <property type="molecule type" value="Genomic_DNA"/>
</dbReference>
<reference evidence="1 2" key="1">
    <citation type="journal article" date="2013" name="Genome Announc.">
        <title>Draft Genome Sequence of Cyclobacterium qasimii Strain M12-11BT, Isolated from Arctic Marine Sediment.</title>
        <authorList>
            <person name="Shivaji S."/>
            <person name="Ara S."/>
            <person name="Singh A."/>
            <person name="Kumar Pinnaka A."/>
        </authorList>
    </citation>
    <scope>NUCLEOTIDE SEQUENCE [LARGE SCALE GENOMIC DNA]</scope>
    <source>
        <strain evidence="1 2">M12-11B</strain>
    </source>
</reference>
<comment type="caution">
    <text evidence="1">The sequence shown here is derived from an EMBL/GenBank/DDBJ whole genome shotgun (WGS) entry which is preliminary data.</text>
</comment>
<evidence type="ECO:0000313" key="2">
    <source>
        <dbReference type="Proteomes" id="UP000014974"/>
    </source>
</evidence>
<protein>
    <submittedName>
        <fullName evidence="1">Uncharacterized protein</fullName>
    </submittedName>
</protein>